<dbReference type="PANTHER" id="PTHR21666">
    <property type="entry name" value="PEPTIDASE-RELATED"/>
    <property type="match status" value="1"/>
</dbReference>
<keyword evidence="1" id="KW-0732">Signal</keyword>
<protein>
    <submittedName>
        <fullName evidence="3">Peptidase M23-like protein</fullName>
    </submittedName>
</protein>
<dbReference type="SUPFAM" id="SSF51261">
    <property type="entry name" value="Duplicated hybrid motif"/>
    <property type="match status" value="1"/>
</dbReference>
<reference evidence="3 4" key="1">
    <citation type="submission" date="2018-05" db="EMBL/GenBank/DDBJ databases">
        <title>Freshwater and sediment microbial communities from various areas in North America, analyzing microbe dynamics in response to fracking.</title>
        <authorList>
            <person name="Lamendella R."/>
        </authorList>
    </citation>
    <scope>NUCLEOTIDE SEQUENCE [LARGE SCALE GENOMIC DNA]</scope>
    <source>
        <strain evidence="3 4">125B1</strain>
    </source>
</reference>
<dbReference type="InterPro" id="IPR011055">
    <property type="entry name" value="Dup_hybrid_motif"/>
</dbReference>
<dbReference type="Gene3D" id="2.70.70.10">
    <property type="entry name" value="Glucose Permease (Domain IIA)"/>
    <property type="match status" value="1"/>
</dbReference>
<evidence type="ECO:0000259" key="2">
    <source>
        <dbReference type="Pfam" id="PF01551"/>
    </source>
</evidence>
<comment type="caution">
    <text evidence="3">The sequence shown here is derived from an EMBL/GenBank/DDBJ whole genome shotgun (WGS) entry which is preliminary data.</text>
</comment>
<dbReference type="FunFam" id="2.70.70.10:FF:000019">
    <property type="entry name" value="M23 family peptidase"/>
    <property type="match status" value="1"/>
</dbReference>
<dbReference type="Pfam" id="PF01551">
    <property type="entry name" value="Peptidase_M23"/>
    <property type="match status" value="1"/>
</dbReference>
<feature type="chain" id="PRO_5016245505" evidence="1">
    <location>
        <begin position="24"/>
        <end position="309"/>
    </location>
</feature>
<dbReference type="AlphaFoldDB" id="A0A317QCX8"/>
<keyword evidence="4" id="KW-1185">Reference proteome</keyword>
<evidence type="ECO:0000313" key="3">
    <source>
        <dbReference type="EMBL" id="PWW15112.1"/>
    </source>
</evidence>
<dbReference type="CDD" id="cd12797">
    <property type="entry name" value="M23_peptidase"/>
    <property type="match status" value="1"/>
</dbReference>
<dbReference type="InterPro" id="IPR050570">
    <property type="entry name" value="Cell_wall_metabolism_enzyme"/>
</dbReference>
<feature type="signal peptide" evidence="1">
    <location>
        <begin position="1"/>
        <end position="23"/>
    </location>
</feature>
<dbReference type="Proteomes" id="UP000246964">
    <property type="component" value="Unassembled WGS sequence"/>
</dbReference>
<gene>
    <name evidence="3" type="ORF">DET45_102115</name>
</gene>
<accession>A0A317QCX8</accession>
<dbReference type="RefSeq" id="WP_258306511.1">
    <property type="nucleotide sequence ID" value="NZ_QGTT01000002.1"/>
</dbReference>
<evidence type="ECO:0000313" key="4">
    <source>
        <dbReference type="Proteomes" id="UP000246964"/>
    </source>
</evidence>
<name>A0A317QCX8_9GAMM</name>
<feature type="domain" description="M23ase beta-sheet core" evidence="2">
    <location>
        <begin position="204"/>
        <end position="299"/>
    </location>
</feature>
<dbReference type="InterPro" id="IPR016047">
    <property type="entry name" value="M23ase_b-sheet_dom"/>
</dbReference>
<dbReference type="EMBL" id="QGTT01000002">
    <property type="protein sequence ID" value="PWW15112.1"/>
    <property type="molecule type" value="Genomic_DNA"/>
</dbReference>
<dbReference type="GO" id="GO:0004222">
    <property type="term" value="F:metalloendopeptidase activity"/>
    <property type="evidence" value="ECO:0007669"/>
    <property type="project" value="TreeGrafter"/>
</dbReference>
<organism evidence="3 4">
    <name type="scientific">Pseudidiomarina maritima</name>
    <dbReference type="NCBI Taxonomy" id="519453"/>
    <lineage>
        <taxon>Bacteria</taxon>
        <taxon>Pseudomonadati</taxon>
        <taxon>Pseudomonadota</taxon>
        <taxon>Gammaproteobacteria</taxon>
        <taxon>Alteromonadales</taxon>
        <taxon>Idiomarinaceae</taxon>
        <taxon>Pseudidiomarina</taxon>
    </lineage>
</organism>
<dbReference type="PANTHER" id="PTHR21666:SF285">
    <property type="entry name" value="M23 FAMILY METALLOPEPTIDASE"/>
    <property type="match status" value="1"/>
</dbReference>
<proteinExistence type="predicted"/>
<evidence type="ECO:0000256" key="1">
    <source>
        <dbReference type="SAM" id="SignalP"/>
    </source>
</evidence>
<sequence>MLKFGRQQLLLALATVASMFALAATQPVAASSANLAELNSSHAVLAINDSNKGQASSKGIQLRGALRSGGLIIGKTQPTSQVWLNQQALSVSNSGHVVFGFGRDTNGSQTLTVQHANGEQHVLELQISARDYAIDRVDGVPQRTVTPNPEQQQRTRKEAEKVWLARNVSSTREDYLQPLIMPAQGRISGVYGSQRIFNGTPRNPHYGLDIAAPTGTPVQAPWPGKVVLAEPDLFYSGGTLIIDHGFGITTTYIHLNQLHVKVDDNIEQGQHIADIGATGRVTGPHLDWRINWGHERLDPALALEHFQAE</sequence>